<dbReference type="PANTHER" id="PTHR34822">
    <property type="entry name" value="GRPB DOMAIN PROTEIN (AFU_ORTHOLOGUE AFUA_1G01530)"/>
    <property type="match status" value="1"/>
</dbReference>
<dbReference type="InterPro" id="IPR007344">
    <property type="entry name" value="GrpB/CoaE"/>
</dbReference>
<reference evidence="1" key="1">
    <citation type="submission" date="2023-09" db="EMBL/GenBank/DDBJ databases">
        <authorList>
            <person name="Zeng C."/>
        </authorList>
    </citation>
    <scope>NUCLEOTIDE SEQUENCE</scope>
    <source>
        <strain evidence="1">ZCY20-5</strain>
    </source>
</reference>
<dbReference type="InterPro" id="IPR043519">
    <property type="entry name" value="NT_sf"/>
</dbReference>
<sequence length="171" mass="19296">MRTKTIVVLPYQESWPQAFFKITAELREAVGNLVLRFEHVGSTSVPGLAAKPIIDIDAVIADSHLLNPLILRLANAGYIHEGNLGIAGREAFRYTDKPHLLQHHLYVCPKDSPELKRHLAFREYLRAHPDAVAAYSRVKMEAARLYPTDIDAYCLYKAPCIEKLYREAGIS</sequence>
<dbReference type="Gene3D" id="3.30.460.10">
    <property type="entry name" value="Beta Polymerase, domain 2"/>
    <property type="match status" value="1"/>
</dbReference>
<dbReference type="KEGG" id="carl:PXC00_12395"/>
<proteinExistence type="predicted"/>
<evidence type="ECO:0000313" key="1">
    <source>
        <dbReference type="EMBL" id="WOC31977.1"/>
    </source>
</evidence>
<dbReference type="PANTHER" id="PTHR34822:SF1">
    <property type="entry name" value="GRPB FAMILY PROTEIN"/>
    <property type="match status" value="1"/>
</dbReference>
<reference evidence="1" key="2">
    <citation type="submission" date="2024-06" db="EMBL/GenBank/DDBJ databases">
        <title>Caproicibacterium argilliputei sp. nov, a novel caproic acid producing anaerobic bacterium isolated from pit mud.</title>
        <authorList>
            <person name="Xia S."/>
        </authorList>
    </citation>
    <scope>NUCLEOTIDE SEQUENCE</scope>
    <source>
        <strain evidence="1">ZCY20-5</strain>
    </source>
</reference>
<evidence type="ECO:0000313" key="2">
    <source>
        <dbReference type="Proteomes" id="UP001300604"/>
    </source>
</evidence>
<dbReference type="Proteomes" id="UP001300604">
    <property type="component" value="Chromosome"/>
</dbReference>
<keyword evidence="2" id="KW-1185">Reference proteome</keyword>
<protein>
    <submittedName>
        <fullName evidence="1">GrpB family protein</fullName>
    </submittedName>
</protein>
<accession>A0AA97D948</accession>
<organism evidence="1 2">
    <name type="scientific">Caproicibacterium argilliputei</name>
    <dbReference type="NCBI Taxonomy" id="3030016"/>
    <lineage>
        <taxon>Bacteria</taxon>
        <taxon>Bacillati</taxon>
        <taxon>Bacillota</taxon>
        <taxon>Clostridia</taxon>
        <taxon>Eubacteriales</taxon>
        <taxon>Oscillospiraceae</taxon>
        <taxon>Caproicibacterium</taxon>
    </lineage>
</organism>
<dbReference type="Pfam" id="PF04229">
    <property type="entry name" value="GrpB"/>
    <property type="match status" value="1"/>
</dbReference>
<dbReference type="EMBL" id="CP135996">
    <property type="protein sequence ID" value="WOC31977.1"/>
    <property type="molecule type" value="Genomic_DNA"/>
</dbReference>
<dbReference type="AlphaFoldDB" id="A0AA97D948"/>
<name>A0AA97D948_9FIRM</name>
<dbReference type="RefSeq" id="WP_316934992.1">
    <property type="nucleotide sequence ID" value="NZ_CP135996.1"/>
</dbReference>
<gene>
    <name evidence="1" type="ORF">PXC00_12395</name>
</gene>
<dbReference type="SUPFAM" id="SSF81301">
    <property type="entry name" value="Nucleotidyltransferase"/>
    <property type="match status" value="1"/>
</dbReference>